<dbReference type="EMBL" id="BMAU01021062">
    <property type="protein sequence ID" value="GFX88854.1"/>
    <property type="molecule type" value="Genomic_DNA"/>
</dbReference>
<evidence type="ECO:0000313" key="3">
    <source>
        <dbReference type="Proteomes" id="UP000887159"/>
    </source>
</evidence>
<proteinExistence type="inferred from homology"/>
<dbReference type="GO" id="GO:0051603">
    <property type="term" value="P:proteolysis involved in protein catabolic process"/>
    <property type="evidence" value="ECO:0007669"/>
    <property type="project" value="TreeGrafter"/>
</dbReference>
<keyword evidence="3" id="KW-1185">Reference proteome</keyword>
<evidence type="ECO:0000256" key="1">
    <source>
        <dbReference type="ARBA" id="ARBA00009941"/>
    </source>
</evidence>
<dbReference type="InterPro" id="IPR001096">
    <property type="entry name" value="Peptidase_C13"/>
</dbReference>
<evidence type="ECO:0000313" key="2">
    <source>
        <dbReference type="EMBL" id="GFX88854.1"/>
    </source>
</evidence>
<reference evidence="2" key="1">
    <citation type="submission" date="2020-08" db="EMBL/GenBank/DDBJ databases">
        <title>Multicomponent nature underlies the extraordinary mechanical properties of spider dragline silk.</title>
        <authorList>
            <person name="Kono N."/>
            <person name="Nakamura H."/>
            <person name="Mori M."/>
            <person name="Yoshida Y."/>
            <person name="Ohtoshi R."/>
            <person name="Malay A.D."/>
            <person name="Moran D.A.P."/>
            <person name="Tomita M."/>
            <person name="Numata K."/>
            <person name="Arakawa K."/>
        </authorList>
    </citation>
    <scope>NUCLEOTIDE SEQUENCE</scope>
</reference>
<dbReference type="PRINTS" id="PR00776">
    <property type="entry name" value="HEMOGLOBNASE"/>
</dbReference>
<name>A0A8X6RB20_TRICX</name>
<dbReference type="Pfam" id="PF01650">
    <property type="entry name" value="Peptidase_C13"/>
    <property type="match status" value="1"/>
</dbReference>
<sequence length="177" mass="19567">MTDDIANNGANLTPGIVINHPNGNDVYKSVPKDYPGEVVTPKNFLAGLKGDEKTLAGVGSGTVRKRGLSDHVFVYFADHGAPGFIAFPEDELSSMDLNRTISKRVQKKQHENDMYGKMLIYIEAFESGSMFENILPNNINATTTANSEESSYACYFVDMRVTYLPRTLLQCSLDGRF</sequence>
<dbReference type="PANTHER" id="PTHR12000:SF42">
    <property type="entry name" value="LEGUMAIN"/>
    <property type="match status" value="1"/>
</dbReference>
<dbReference type="AlphaFoldDB" id="A0A8X6RB20"/>
<dbReference type="PANTHER" id="PTHR12000">
    <property type="entry name" value="HEMOGLOBINASE FAMILY MEMBER"/>
    <property type="match status" value="1"/>
</dbReference>
<dbReference type="Gene3D" id="3.40.50.1460">
    <property type="match status" value="1"/>
</dbReference>
<protein>
    <submittedName>
        <fullName evidence="2">Legumain</fullName>
    </submittedName>
</protein>
<gene>
    <name evidence="2" type="primary">Lgmn</name>
    <name evidence="2" type="ORF">TNCV_2575611</name>
</gene>
<comment type="caution">
    <text evidence="2">The sequence shown here is derived from an EMBL/GenBank/DDBJ whole genome shotgun (WGS) entry which is preliminary data.</text>
</comment>
<dbReference type="GO" id="GO:0005773">
    <property type="term" value="C:vacuole"/>
    <property type="evidence" value="ECO:0007669"/>
    <property type="project" value="GOC"/>
</dbReference>
<organism evidence="2 3">
    <name type="scientific">Trichonephila clavipes</name>
    <name type="common">Golden silk orbweaver</name>
    <name type="synonym">Nephila clavipes</name>
    <dbReference type="NCBI Taxonomy" id="2585209"/>
    <lineage>
        <taxon>Eukaryota</taxon>
        <taxon>Metazoa</taxon>
        <taxon>Ecdysozoa</taxon>
        <taxon>Arthropoda</taxon>
        <taxon>Chelicerata</taxon>
        <taxon>Arachnida</taxon>
        <taxon>Araneae</taxon>
        <taxon>Araneomorphae</taxon>
        <taxon>Entelegynae</taxon>
        <taxon>Araneoidea</taxon>
        <taxon>Nephilidae</taxon>
        <taxon>Trichonephila</taxon>
    </lineage>
</organism>
<dbReference type="GO" id="GO:0006624">
    <property type="term" value="P:vacuolar protein processing"/>
    <property type="evidence" value="ECO:0007669"/>
    <property type="project" value="TreeGrafter"/>
</dbReference>
<accession>A0A8X6RB20</accession>
<comment type="similarity">
    <text evidence="1">Belongs to the peptidase C13 family.</text>
</comment>
<dbReference type="Proteomes" id="UP000887159">
    <property type="component" value="Unassembled WGS sequence"/>
</dbReference>
<dbReference type="GO" id="GO:0004197">
    <property type="term" value="F:cysteine-type endopeptidase activity"/>
    <property type="evidence" value="ECO:0007669"/>
    <property type="project" value="TreeGrafter"/>
</dbReference>